<feature type="transmembrane region" description="Helical" evidence="11">
    <location>
        <begin position="1167"/>
        <end position="1189"/>
    </location>
</feature>
<dbReference type="SMART" id="SM00303">
    <property type="entry name" value="GPS"/>
    <property type="match status" value="1"/>
</dbReference>
<organism evidence="13 14">
    <name type="scientific">Branchiostoma belcheri</name>
    <name type="common">Amphioxus</name>
    <dbReference type="NCBI Taxonomy" id="7741"/>
    <lineage>
        <taxon>Eukaryota</taxon>
        <taxon>Metazoa</taxon>
        <taxon>Chordata</taxon>
        <taxon>Cephalochordata</taxon>
        <taxon>Leptocardii</taxon>
        <taxon>Amphioxiformes</taxon>
        <taxon>Branchiostomatidae</taxon>
        <taxon>Branchiostoma</taxon>
    </lineage>
</organism>
<keyword evidence="6 11" id="KW-0472">Membrane</keyword>
<dbReference type="InterPro" id="IPR046338">
    <property type="entry name" value="GAIN_dom_sf"/>
</dbReference>
<dbReference type="PRINTS" id="PR01433">
    <property type="entry name" value="POLYCYSTIN2"/>
</dbReference>
<dbReference type="Pfam" id="PF08016">
    <property type="entry name" value="PKD_channel"/>
    <property type="match status" value="1"/>
</dbReference>
<dbReference type="Pfam" id="PF20519">
    <property type="entry name" value="Polycystin_dom"/>
    <property type="match status" value="1"/>
</dbReference>
<dbReference type="RefSeq" id="XP_019646120.1">
    <property type="nucleotide sequence ID" value="XM_019790561.1"/>
</dbReference>
<dbReference type="InterPro" id="IPR013122">
    <property type="entry name" value="PKD1_2_channel"/>
</dbReference>
<keyword evidence="5 11" id="KW-1133">Transmembrane helix</keyword>
<feature type="transmembrane region" description="Helical" evidence="11">
    <location>
        <begin position="462"/>
        <end position="482"/>
    </location>
</feature>
<name>A0A6P4ZY86_BRABE</name>
<keyword evidence="13" id="KW-1185">Reference proteome</keyword>
<feature type="transmembrane region" description="Helical" evidence="11">
    <location>
        <begin position="699"/>
        <end position="720"/>
    </location>
</feature>
<dbReference type="PROSITE" id="PS50095">
    <property type="entry name" value="PLAT"/>
    <property type="match status" value="1"/>
</dbReference>
<dbReference type="InterPro" id="IPR036392">
    <property type="entry name" value="PLAT/LH2_dom_sf"/>
</dbReference>
<dbReference type="GO" id="GO:0016020">
    <property type="term" value="C:membrane"/>
    <property type="evidence" value="ECO:0007669"/>
    <property type="project" value="UniProtKB-SubCell"/>
</dbReference>
<feature type="domain" description="PLAT" evidence="12">
    <location>
        <begin position="509"/>
        <end position="654"/>
    </location>
</feature>
<keyword evidence="7" id="KW-0325">Glycoprotein</keyword>
<dbReference type="InterPro" id="IPR000203">
    <property type="entry name" value="GPS"/>
</dbReference>
<evidence type="ECO:0000256" key="5">
    <source>
        <dbReference type="ARBA" id="ARBA00022989"/>
    </source>
</evidence>
<reference evidence="14" key="1">
    <citation type="submission" date="2025-08" db="UniProtKB">
        <authorList>
            <consortium name="RefSeq"/>
        </authorList>
    </citation>
    <scope>IDENTIFICATION</scope>
    <source>
        <tissue evidence="14">Gonad</tissue>
    </source>
</reference>
<dbReference type="Pfam" id="PF01477">
    <property type="entry name" value="PLAT"/>
    <property type="match status" value="1"/>
</dbReference>
<evidence type="ECO:0000256" key="8">
    <source>
        <dbReference type="PIRSR" id="PIRSR603915-2"/>
    </source>
</evidence>
<dbReference type="Proteomes" id="UP000515135">
    <property type="component" value="Unplaced"/>
</dbReference>
<feature type="region of interest" description="Disordered" evidence="10">
    <location>
        <begin position="1355"/>
        <end position="1377"/>
    </location>
</feature>
<keyword evidence="3 11" id="KW-0812">Transmembrane</keyword>
<dbReference type="Gene3D" id="2.60.220.50">
    <property type="match status" value="1"/>
</dbReference>
<evidence type="ECO:0000313" key="14">
    <source>
        <dbReference type="RefSeq" id="XP_019646120.1"/>
    </source>
</evidence>
<feature type="transmembrane region" description="Helical" evidence="11">
    <location>
        <begin position="1323"/>
        <end position="1351"/>
    </location>
</feature>
<evidence type="ECO:0000256" key="2">
    <source>
        <dbReference type="ARBA" id="ARBA00007200"/>
    </source>
</evidence>
<dbReference type="Pfam" id="PF01825">
    <property type="entry name" value="GPS"/>
    <property type="match status" value="1"/>
</dbReference>
<evidence type="ECO:0000313" key="13">
    <source>
        <dbReference type="Proteomes" id="UP000515135"/>
    </source>
</evidence>
<feature type="region of interest" description="Disordered" evidence="10">
    <location>
        <begin position="847"/>
        <end position="883"/>
    </location>
</feature>
<feature type="transmembrane region" description="Helical" evidence="11">
    <location>
        <begin position="757"/>
        <end position="780"/>
    </location>
</feature>
<evidence type="ECO:0000256" key="11">
    <source>
        <dbReference type="SAM" id="Phobius"/>
    </source>
</evidence>
<evidence type="ECO:0000256" key="3">
    <source>
        <dbReference type="ARBA" id="ARBA00022692"/>
    </source>
</evidence>
<dbReference type="InterPro" id="IPR001024">
    <property type="entry name" value="PLAT/LH2_dom"/>
</dbReference>
<keyword evidence="4" id="KW-0732">Signal</keyword>
<gene>
    <name evidence="14" type="primary">LOC109486673</name>
</gene>
<dbReference type="GO" id="GO:0050982">
    <property type="term" value="P:detection of mechanical stimulus"/>
    <property type="evidence" value="ECO:0007669"/>
    <property type="project" value="TreeGrafter"/>
</dbReference>
<proteinExistence type="inferred from homology"/>
<dbReference type="SUPFAM" id="SSF49723">
    <property type="entry name" value="Lipase/lipooxygenase domain (PLAT/LH2 domain)"/>
    <property type="match status" value="1"/>
</dbReference>
<dbReference type="GO" id="GO:0005509">
    <property type="term" value="F:calcium ion binding"/>
    <property type="evidence" value="ECO:0007669"/>
    <property type="project" value="InterPro"/>
</dbReference>
<evidence type="ECO:0000256" key="9">
    <source>
        <dbReference type="PROSITE-ProRule" id="PRU00152"/>
    </source>
</evidence>
<dbReference type="GeneID" id="109486673"/>
<feature type="transmembrane region" description="Helical" evidence="11">
    <location>
        <begin position="654"/>
        <end position="675"/>
    </location>
</feature>
<dbReference type="OrthoDB" id="444119at2759"/>
<sequence>MEISVHAGSELSLAVRGCGYGQDGHGLVTLDDIVAVAKMTERLVEMNPKDQEFAAAVVGKLVGLVRDKLEDGLSSEELSPAASAVVDAFAALMKEWSPRESRSNMIEHKANGTSLTQPDEQIRHQTGVQTRPTKEENRDMETLGALLVEVDELSRSLLRGKAEMGYLQVGTRGVRVVVGKSPGADIGGTRVGVNKGTVTLPSGAALFGKRVPDIARLKVVGFEENPFGGPSASGQVGSSVLNVDLYDSTGKSIPVQNLPEDIHITVQNNLPAPADATLLRPYSPADHGPMAFRSFGISGRESYLVTVTLKAPSRNATLYGRVGTFPTETEHEFRKVFTADDFDTVRTTTHGDDDIVYTTSTVVQPDFSHGEGQYMLGLRMEGCTPTPCRYEIETFRLGCRFWNEQEQLWSGDGCKVSPASSAKQTVCLCNHMTPFGAEIVTTPNVIKFKTVFAKFVNLKDNLAVFITVFATLGLYIILLLLVRRWDKRDLSKWAVKEIPGSPGSDAHAGQYLMTVHTGHDWEAGTRSKVTFTLYGDQYDSGVREMPQNERTFEMAGTDNFLLKTSQPLGDLISLKMSHDNSGEGQYASWTTFMCDDWLDEVYSAGKFSRTIHAQSEMDLSFGPTFKTAIRNKFTDGHLWLSVGTRRPRSYFTRVQRLSCCLCLLYCKMIASAMWFRTAGQVASPALFTIGPVDITTQQLWISVVTTLQIFPVNFAIVQIFRRCRPKDKEGVDPAGENPKSAKYQVRKKWRASMMPHWFIYLAWAMLFLASLASAFFLVLYSMEWGNDKSIQWLTTFGLSFGHSMFIVHPGKAVFVVLVMTILCRRRVSQGPGDMMMDELIFTTGGSPEPEHNVPASEPVADTSSKDSEESKDTATARVDVAKQRKQKRKKDKLLRFGKQFVAYILYVIFALMVVNETWEPTAYHAHHDMKGQLVDGFDKVQKREDILLWMRAAFTDNLYPETEYNGGTISWEERVFIHDVRAYRLGPVRIQQWRAETEPCTVTKPALIHLTKRCLLPWHDSFRHGGNFFTNVTASALHKATTSYGRGGYTVDLGEDPAQMRSVLTAMIRGHWLDRLTSTVQVDFSLYNADASMFHALRLAYKFLPTGDVAARFSANSFKTINNKGVYATVVFLSKAGFVGCVIYLAFNLYKTGKKEGKLFFSNYDNLLEVASLFASLVVIALDVAKVVIKQQTESRIHQQRNQVDRSFIDLDQAAQVNEYFVNAVAALVCFTTLRLCRFLDQISARIEFFSDNVRLWAGHMLGCLIIFLMLIAGYSMLGTLLFSPYLRGYKSLPDASASLLLMFWKKNDVDWLGLNKGILGPMYVFSFAGATVFLMFHLTAAVMLGATALVRGERAGKGGGKSQSRPKAKGGRRLPSGKWVKYLKPSRGEATVPTYESEV</sequence>
<protein>
    <submittedName>
        <fullName evidence="14">Polycystic kidney disease protein 1-like 2</fullName>
    </submittedName>
</protein>
<dbReference type="InterPro" id="IPR046791">
    <property type="entry name" value="Polycystin_dom"/>
</dbReference>
<feature type="transmembrane region" description="Helical" evidence="11">
    <location>
        <begin position="1126"/>
        <end position="1147"/>
    </location>
</feature>
<evidence type="ECO:0000256" key="10">
    <source>
        <dbReference type="SAM" id="MobiDB-lite"/>
    </source>
</evidence>
<feature type="transmembrane region" description="Helical" evidence="11">
    <location>
        <begin position="1261"/>
        <end position="1283"/>
    </location>
</feature>
<dbReference type="InterPro" id="IPR003915">
    <property type="entry name" value="PKD_2"/>
</dbReference>
<dbReference type="PANTHER" id="PTHR10877:SF194">
    <property type="entry name" value="LOCATION OF VULVA DEFECTIVE 1"/>
    <property type="match status" value="1"/>
</dbReference>
<evidence type="ECO:0000256" key="4">
    <source>
        <dbReference type="ARBA" id="ARBA00022729"/>
    </source>
</evidence>
<comment type="caution">
    <text evidence="9">Lacks conserved residue(s) required for the propagation of feature annotation.</text>
</comment>
<dbReference type="GO" id="GO:0005262">
    <property type="term" value="F:calcium channel activity"/>
    <property type="evidence" value="ECO:0007669"/>
    <property type="project" value="TreeGrafter"/>
</dbReference>
<dbReference type="Gene3D" id="2.60.60.20">
    <property type="entry name" value="PLAT/LH2 domain"/>
    <property type="match status" value="1"/>
</dbReference>
<dbReference type="InterPro" id="IPR051223">
    <property type="entry name" value="Polycystin"/>
</dbReference>
<evidence type="ECO:0000256" key="1">
    <source>
        <dbReference type="ARBA" id="ARBA00004141"/>
    </source>
</evidence>
<evidence type="ECO:0000259" key="12">
    <source>
        <dbReference type="PROSITE" id="PS50095"/>
    </source>
</evidence>
<evidence type="ECO:0000256" key="7">
    <source>
        <dbReference type="ARBA" id="ARBA00023180"/>
    </source>
</evidence>
<comment type="subcellular location">
    <subcellularLocation>
        <location evidence="1">Membrane</location>
        <topology evidence="1">Multi-pass membrane protein</topology>
    </subcellularLocation>
</comment>
<dbReference type="KEGG" id="bbel:109486673"/>
<comment type="similarity">
    <text evidence="2">Belongs to the polycystin family.</text>
</comment>
<accession>A0A6P4ZY86</accession>
<dbReference type="PANTHER" id="PTHR10877">
    <property type="entry name" value="POLYCYSTIN FAMILY MEMBER"/>
    <property type="match status" value="1"/>
</dbReference>
<feature type="transmembrane region" description="Helical" evidence="11">
    <location>
        <begin position="800"/>
        <end position="822"/>
    </location>
</feature>
<feature type="compositionally biased region" description="Basic and acidic residues" evidence="10">
    <location>
        <begin position="863"/>
        <end position="882"/>
    </location>
</feature>
<feature type="disulfide bond" evidence="8">
    <location>
        <begin position="1000"/>
        <end position="1014"/>
    </location>
</feature>
<evidence type="ECO:0000256" key="6">
    <source>
        <dbReference type="ARBA" id="ARBA00023136"/>
    </source>
</evidence>